<evidence type="ECO:0000313" key="1">
    <source>
        <dbReference type="EMBL" id="MFC3638791.1"/>
    </source>
</evidence>
<reference evidence="2" key="1">
    <citation type="journal article" date="2019" name="Int. J. Syst. Evol. Microbiol.">
        <title>The Global Catalogue of Microorganisms (GCM) 10K type strain sequencing project: providing services to taxonomists for standard genome sequencing and annotation.</title>
        <authorList>
            <consortium name="The Broad Institute Genomics Platform"/>
            <consortium name="The Broad Institute Genome Sequencing Center for Infectious Disease"/>
            <person name="Wu L."/>
            <person name="Ma J."/>
        </authorList>
    </citation>
    <scope>NUCLEOTIDE SEQUENCE [LARGE SCALE GENOMIC DNA]</scope>
    <source>
        <strain evidence="2">KCTC 42282</strain>
    </source>
</reference>
<protein>
    <submittedName>
        <fullName evidence="1">Uncharacterized protein</fullName>
    </submittedName>
</protein>
<name>A0ABV7UJA6_9HYPH</name>
<dbReference type="Proteomes" id="UP001595704">
    <property type="component" value="Unassembled WGS sequence"/>
</dbReference>
<gene>
    <name evidence="1" type="ORF">ACFONL_15710</name>
</gene>
<dbReference type="EMBL" id="JBHRYC010000077">
    <property type="protein sequence ID" value="MFC3638791.1"/>
    <property type="molecule type" value="Genomic_DNA"/>
</dbReference>
<evidence type="ECO:0000313" key="2">
    <source>
        <dbReference type="Proteomes" id="UP001595704"/>
    </source>
</evidence>
<accession>A0ABV7UJA6</accession>
<sequence length="77" mass="8075">MPSSGRAPSRTRQNLLQAATATLAITLAAATASARHSGVYAKACRRRIATAPWRRAATPPAASTVNHAVNLSLNYAF</sequence>
<keyword evidence="2" id="KW-1185">Reference proteome</keyword>
<dbReference type="RefSeq" id="WP_191319158.1">
    <property type="nucleotide sequence ID" value="NZ_BNCG01000006.1"/>
</dbReference>
<organism evidence="1 2">
    <name type="scientific">Camelimonas fluminis</name>
    <dbReference type="NCBI Taxonomy" id="1576911"/>
    <lineage>
        <taxon>Bacteria</taxon>
        <taxon>Pseudomonadati</taxon>
        <taxon>Pseudomonadota</taxon>
        <taxon>Alphaproteobacteria</taxon>
        <taxon>Hyphomicrobiales</taxon>
        <taxon>Chelatococcaceae</taxon>
        <taxon>Camelimonas</taxon>
    </lineage>
</organism>
<comment type="caution">
    <text evidence="1">The sequence shown here is derived from an EMBL/GenBank/DDBJ whole genome shotgun (WGS) entry which is preliminary data.</text>
</comment>
<proteinExistence type="predicted"/>